<name>A0A1H2A6A2_MUCMA</name>
<reference evidence="4 5" key="1">
    <citation type="submission" date="2016-10" db="EMBL/GenBank/DDBJ databases">
        <authorList>
            <person name="de Groot N.N."/>
        </authorList>
    </citation>
    <scope>NUCLEOTIDE SEQUENCE [LARGE SCALE GENOMIC DNA]</scope>
    <source>
        <strain evidence="4 5">MP1X4</strain>
    </source>
</reference>
<dbReference type="STRING" id="652787.SAMN05216490_3394"/>
<feature type="binding site" evidence="3">
    <location>
        <position position="138"/>
    </location>
    <ligand>
        <name>a divalent metal cation</name>
        <dbReference type="ChEBI" id="CHEBI:60240"/>
        <label>1</label>
    </ligand>
</feature>
<dbReference type="InterPro" id="IPR002678">
    <property type="entry name" value="DUF34/NIF3"/>
</dbReference>
<proteinExistence type="inferred from homology"/>
<evidence type="ECO:0000256" key="1">
    <source>
        <dbReference type="ARBA" id="ARBA00006964"/>
    </source>
</evidence>
<protein>
    <submittedName>
        <fullName evidence="4">Putative GTP cyclohydrolase 1 type 2, NIF3 family</fullName>
    </submittedName>
</protein>
<sequence length="334" mass="37120">MRTFYLTPTLSSLAVERGFRKTFLITFGFFIIPIPSMKQGHTRRKFITNLSLTTAAVIATPTLSRAGNFFKTDNSYTVGQIMDMFIKTVPGAPFPNTVDTLKAGNRDIVVTSIVTTMFPTVDVIRKTIDLGANFIVCHEPTFYNHTDDVSWLQNDEVYNYKADLLKKHNIAIWRNHDYIHSIKPDGVLTGVIAKLGWKDYQQGANTFIFPGITLGALIDQLKQKLATPAVRYIGDLQQTCKTVIFAEGAAGGRTQIEAISKYKPDVLICGEISEWETAEYVRDARAEGRSIALVVTGHIPSEEAGSAFMADWLKQRISNVKITHIVCGNSLSFA</sequence>
<comment type="similarity">
    <text evidence="1">Belongs to the GTP cyclohydrolase I type 2/NIF3 family.</text>
</comment>
<dbReference type="InterPro" id="IPR036069">
    <property type="entry name" value="DUF34/NIF3_sf"/>
</dbReference>
<dbReference type="Gene3D" id="3.40.1390.30">
    <property type="entry name" value="NIF3 (NGG1p interacting factor 3)-like"/>
    <property type="match status" value="2"/>
</dbReference>
<dbReference type="AlphaFoldDB" id="A0A1H2A6A2"/>
<dbReference type="Proteomes" id="UP000199679">
    <property type="component" value="Chromosome I"/>
</dbReference>
<dbReference type="PANTHER" id="PTHR13799:SF14">
    <property type="entry name" value="GTP CYCLOHYDROLASE 1 TYPE 2 HOMOLOG"/>
    <property type="match status" value="1"/>
</dbReference>
<dbReference type="Pfam" id="PF01784">
    <property type="entry name" value="DUF34_NIF3"/>
    <property type="match status" value="1"/>
</dbReference>
<dbReference type="GO" id="GO:0046872">
    <property type="term" value="F:metal ion binding"/>
    <property type="evidence" value="ECO:0007669"/>
    <property type="project" value="UniProtKB-KW"/>
</dbReference>
<evidence type="ECO:0000313" key="4">
    <source>
        <dbReference type="EMBL" id="SDT41417.1"/>
    </source>
</evidence>
<dbReference type="GO" id="GO:0016787">
    <property type="term" value="F:hydrolase activity"/>
    <property type="evidence" value="ECO:0007669"/>
    <property type="project" value="UniProtKB-KW"/>
</dbReference>
<dbReference type="PANTHER" id="PTHR13799">
    <property type="entry name" value="NGG1 INTERACTING FACTOR 3"/>
    <property type="match status" value="1"/>
</dbReference>
<dbReference type="SUPFAM" id="SSF102705">
    <property type="entry name" value="NIF3 (NGG1p interacting factor 3)-like"/>
    <property type="match status" value="1"/>
</dbReference>
<organism evidence="4 5">
    <name type="scientific">Mucilaginibacter mallensis</name>
    <dbReference type="NCBI Taxonomy" id="652787"/>
    <lineage>
        <taxon>Bacteria</taxon>
        <taxon>Pseudomonadati</taxon>
        <taxon>Bacteroidota</taxon>
        <taxon>Sphingobacteriia</taxon>
        <taxon>Sphingobacteriales</taxon>
        <taxon>Sphingobacteriaceae</taxon>
        <taxon>Mucilaginibacter</taxon>
    </lineage>
</organism>
<evidence type="ECO:0000256" key="2">
    <source>
        <dbReference type="ARBA" id="ARBA00022723"/>
    </source>
</evidence>
<gene>
    <name evidence="4" type="ORF">SAMN05216490_3394</name>
</gene>
<accession>A0A1H2A6A2</accession>
<feature type="binding site" evidence="3">
    <location>
        <position position="298"/>
    </location>
    <ligand>
        <name>a divalent metal cation</name>
        <dbReference type="ChEBI" id="CHEBI:60240"/>
        <label>1</label>
    </ligand>
</feature>
<keyword evidence="5" id="KW-1185">Reference proteome</keyword>
<feature type="binding site" evidence="3">
    <location>
        <position position="302"/>
    </location>
    <ligand>
        <name>a divalent metal cation</name>
        <dbReference type="ChEBI" id="CHEBI:60240"/>
        <label>1</label>
    </ligand>
</feature>
<dbReference type="EMBL" id="LT629740">
    <property type="protein sequence ID" value="SDT41417.1"/>
    <property type="molecule type" value="Genomic_DNA"/>
</dbReference>
<dbReference type="GO" id="GO:0005737">
    <property type="term" value="C:cytoplasm"/>
    <property type="evidence" value="ECO:0007669"/>
    <property type="project" value="TreeGrafter"/>
</dbReference>
<evidence type="ECO:0000256" key="3">
    <source>
        <dbReference type="PIRSR" id="PIRSR602678-1"/>
    </source>
</evidence>
<keyword evidence="4" id="KW-0378">Hydrolase</keyword>
<keyword evidence="2 3" id="KW-0479">Metal-binding</keyword>
<evidence type="ECO:0000313" key="5">
    <source>
        <dbReference type="Proteomes" id="UP000199679"/>
    </source>
</evidence>